<dbReference type="RefSeq" id="WP_195817820.1">
    <property type="nucleotide sequence ID" value="NZ_JADOBH010000004.1"/>
</dbReference>
<comment type="similarity">
    <text evidence="2">Belongs to the periplasmic pilus chaperone family.</text>
</comment>
<feature type="domain" description="Pili assembly chaperone N-terminal" evidence="6">
    <location>
        <begin position="31"/>
        <end position="155"/>
    </location>
</feature>
<dbReference type="SUPFAM" id="SSF49354">
    <property type="entry name" value="PapD-like"/>
    <property type="match status" value="1"/>
</dbReference>
<evidence type="ECO:0000256" key="5">
    <source>
        <dbReference type="ARBA" id="ARBA00023186"/>
    </source>
</evidence>
<dbReference type="InterPro" id="IPR016147">
    <property type="entry name" value="Pili_assmbl_chaperone_N"/>
</dbReference>
<organism evidence="8 9">
    <name type="scientific">Rahnella victoriana</name>
    <dbReference type="NCBI Taxonomy" id="1510570"/>
    <lineage>
        <taxon>Bacteria</taxon>
        <taxon>Pseudomonadati</taxon>
        <taxon>Pseudomonadota</taxon>
        <taxon>Gammaproteobacteria</taxon>
        <taxon>Enterobacterales</taxon>
        <taxon>Yersiniaceae</taxon>
        <taxon>Rahnella</taxon>
    </lineage>
</organism>
<comment type="caution">
    <text evidence="8">The sequence shown here is derived from an EMBL/GenBank/DDBJ whole genome shotgun (WGS) entry which is preliminary data.</text>
</comment>
<dbReference type="EMBL" id="JADOBH010000004">
    <property type="protein sequence ID" value="MBF7957660.1"/>
    <property type="molecule type" value="Genomic_DNA"/>
</dbReference>
<dbReference type="Gene3D" id="2.60.40.10">
    <property type="entry name" value="Immunoglobulins"/>
    <property type="match status" value="2"/>
</dbReference>
<comment type="subcellular location">
    <subcellularLocation>
        <location evidence="1">Periplasm</location>
    </subcellularLocation>
</comment>
<reference evidence="8 9" key="1">
    <citation type="submission" date="2020-11" db="EMBL/GenBank/DDBJ databases">
        <title>Taxonomic investigation of Rahnella spp.</title>
        <authorList>
            <person name="Lee S.D."/>
        </authorList>
    </citation>
    <scope>NUCLEOTIDE SEQUENCE [LARGE SCALE GENOMIC DNA]</scope>
    <source>
        <strain evidence="8 9">SAP-10</strain>
    </source>
</reference>
<evidence type="ECO:0000259" key="6">
    <source>
        <dbReference type="Pfam" id="PF00345"/>
    </source>
</evidence>
<accession>A0ABS0DVK4</accession>
<dbReference type="PANTHER" id="PTHR30251">
    <property type="entry name" value="PILUS ASSEMBLY CHAPERONE"/>
    <property type="match status" value="1"/>
</dbReference>
<keyword evidence="4" id="KW-0574">Periplasm</keyword>
<dbReference type="InterPro" id="IPR016148">
    <property type="entry name" value="Pili_assmbl_chaperone_C"/>
</dbReference>
<proteinExistence type="inferred from homology"/>
<dbReference type="Proteomes" id="UP000600307">
    <property type="component" value="Unassembled WGS sequence"/>
</dbReference>
<keyword evidence="9" id="KW-1185">Reference proteome</keyword>
<feature type="domain" description="Pili assembly chaperone C-terminal" evidence="7">
    <location>
        <begin position="177"/>
        <end position="235"/>
    </location>
</feature>
<dbReference type="PRINTS" id="PR00969">
    <property type="entry name" value="CHAPERONPILI"/>
</dbReference>
<evidence type="ECO:0000256" key="4">
    <source>
        <dbReference type="ARBA" id="ARBA00022764"/>
    </source>
</evidence>
<evidence type="ECO:0000313" key="8">
    <source>
        <dbReference type="EMBL" id="MBF7957660.1"/>
    </source>
</evidence>
<dbReference type="InterPro" id="IPR013783">
    <property type="entry name" value="Ig-like_fold"/>
</dbReference>
<dbReference type="InterPro" id="IPR001829">
    <property type="entry name" value="Pili_assmbl_chaperone_bac"/>
</dbReference>
<dbReference type="InterPro" id="IPR050643">
    <property type="entry name" value="Periplasmic_pilus_chap"/>
</dbReference>
<dbReference type="SUPFAM" id="SSF49584">
    <property type="entry name" value="Periplasmic chaperone C-domain"/>
    <property type="match status" value="1"/>
</dbReference>
<evidence type="ECO:0000313" key="9">
    <source>
        <dbReference type="Proteomes" id="UP000600307"/>
    </source>
</evidence>
<dbReference type="InterPro" id="IPR008962">
    <property type="entry name" value="PapD-like_sf"/>
</dbReference>
<gene>
    <name evidence="8" type="ORF">IV431_19050</name>
</gene>
<dbReference type="Pfam" id="PF02753">
    <property type="entry name" value="PapD_C"/>
    <property type="match status" value="1"/>
</dbReference>
<evidence type="ECO:0000256" key="1">
    <source>
        <dbReference type="ARBA" id="ARBA00004418"/>
    </source>
</evidence>
<keyword evidence="3" id="KW-0732">Signal</keyword>
<evidence type="ECO:0000256" key="3">
    <source>
        <dbReference type="ARBA" id="ARBA00022729"/>
    </source>
</evidence>
<dbReference type="PANTHER" id="PTHR30251:SF2">
    <property type="entry name" value="FIMBRIAL CHAPERONE YADV-RELATED"/>
    <property type="match status" value="1"/>
</dbReference>
<keyword evidence="5" id="KW-0143">Chaperone</keyword>
<dbReference type="Pfam" id="PF00345">
    <property type="entry name" value="PapD_N"/>
    <property type="match status" value="1"/>
</dbReference>
<name>A0ABS0DVK4_9GAMM</name>
<evidence type="ECO:0000256" key="2">
    <source>
        <dbReference type="ARBA" id="ARBA00007399"/>
    </source>
</evidence>
<sequence length="248" mass="26508">MHVISLCLRRMVLITGVLMALVQGAVAADGGIGLSRTRVIFQAGDSAQTLTLQNNGSRPYLVQSAVVTLPQGHEAAPFLATPPLFRLEANSKNTLRILRKDGAALPVDRESVFYFTAIAVPAMTLPETADEASLAARVSVGIRNTIKLFYRPAGLSLAPEEAQGRLTFHLTGGKVQVGNPTPYYLTFSHLKLDGTEIDVRTQGAMIAPFSSVSYPLTGHPRQAHWSVINDYGGNSAVYHAAVQSGEAP</sequence>
<protein>
    <submittedName>
        <fullName evidence="8">Molecular chaperone</fullName>
    </submittedName>
</protein>
<evidence type="ECO:0000259" key="7">
    <source>
        <dbReference type="Pfam" id="PF02753"/>
    </source>
</evidence>
<dbReference type="InterPro" id="IPR036316">
    <property type="entry name" value="Pili_assmbl_chap_C_dom_sf"/>
</dbReference>